<dbReference type="Proteomes" id="UP000325577">
    <property type="component" value="Linkage Group LG0"/>
</dbReference>
<reference evidence="6 7" key="1">
    <citation type="submission" date="2019-09" db="EMBL/GenBank/DDBJ databases">
        <title>A chromosome-level genome assembly of the Chinese tupelo Nyssa sinensis.</title>
        <authorList>
            <person name="Yang X."/>
            <person name="Kang M."/>
            <person name="Yang Y."/>
            <person name="Xiong H."/>
            <person name="Wang M."/>
            <person name="Zhang Z."/>
            <person name="Wang Z."/>
            <person name="Wu H."/>
            <person name="Ma T."/>
            <person name="Liu J."/>
            <person name="Xi Z."/>
        </authorList>
    </citation>
    <scope>NUCLEOTIDE SEQUENCE [LARGE SCALE GENOMIC DNA]</scope>
    <source>
        <strain evidence="6">J267</strain>
        <tissue evidence="6">Leaf</tissue>
    </source>
</reference>
<dbReference type="EMBL" id="CM018031">
    <property type="protein sequence ID" value="KAA8548438.1"/>
    <property type="molecule type" value="Genomic_DNA"/>
</dbReference>
<comment type="similarity">
    <text evidence="1 3">Belongs to the sulfotransferase 1 family.</text>
</comment>
<feature type="region of interest" description="Disordered" evidence="4">
    <location>
        <begin position="1"/>
        <end position="21"/>
    </location>
</feature>
<dbReference type="GO" id="GO:0008146">
    <property type="term" value="F:sulfotransferase activity"/>
    <property type="evidence" value="ECO:0007669"/>
    <property type="project" value="InterPro"/>
</dbReference>
<accession>A0A5J5BZK9</accession>
<evidence type="ECO:0000313" key="6">
    <source>
        <dbReference type="EMBL" id="KAA8548438.1"/>
    </source>
</evidence>
<sequence length="555" mass="63951">MEKTTETATVNSQTGEEERMTDEYQELIQTLPKESNWDGGYLYQYQGCWCPSLSFQGLISFQRHFQAHDTDVILITPPKSGTTWLKALAFAIANRMHYPLSQSPLLTSNPHHLVPFLEFNIYHENPFPNLENIHSPRIFSTHTPYALLPSSIKDSKCKIVYLCRNPLDRLVSYWHFIGKLRPETVEAISLDQLVDMFCRGLTAYGPFWDHVLGYWKASQEMPNKVLFLQYEDMKVEIVSPLKTLADFMGCPFSLDEEKQGMVEEIASFCSFNNLKELEVNKTGKFHTGKQNNVFFRKGEVGDWANYLTPGMVERMEKLMEEKLEGSTSKRRGRGRAKNNKLRLYTQEMGGKPTIVIPPGLTQPVGHHLNMFKVELGIICRCYAPIAATTWKEMEDFQNTTLRVRLESQHDESEANFFEERGIISFQRHFQAHDTDLILITPPKSGTTWLKALAFAIANRTHYPLTERYGPLWDHVMGNWKASKEKPKKVLFLQYEDMKVDIVSQLKTLADFMGFPFPLEEETQGMIEEIASLCSFNNLKEFGGEQDREIAYRASK</sequence>
<feature type="compositionally biased region" description="Polar residues" evidence="4">
    <location>
        <begin position="1"/>
        <end position="14"/>
    </location>
</feature>
<dbReference type="EC" id="2.8.2.-" evidence="3"/>
<evidence type="ECO:0000259" key="5">
    <source>
        <dbReference type="Pfam" id="PF00685"/>
    </source>
</evidence>
<keyword evidence="2 3" id="KW-0808">Transferase</keyword>
<feature type="domain" description="Sulfotransferase" evidence="5">
    <location>
        <begin position="69"/>
        <end position="326"/>
    </location>
</feature>
<evidence type="ECO:0000313" key="7">
    <source>
        <dbReference type="Proteomes" id="UP000325577"/>
    </source>
</evidence>
<feature type="domain" description="Sulfotransferase" evidence="5">
    <location>
        <begin position="467"/>
        <end position="543"/>
    </location>
</feature>
<dbReference type="Pfam" id="PF00685">
    <property type="entry name" value="Sulfotransfer_1"/>
    <property type="match status" value="3"/>
</dbReference>
<dbReference type="SUPFAM" id="SSF52540">
    <property type="entry name" value="P-loop containing nucleoside triphosphate hydrolases"/>
    <property type="match status" value="2"/>
</dbReference>
<evidence type="ECO:0000256" key="2">
    <source>
        <dbReference type="ARBA" id="ARBA00022679"/>
    </source>
</evidence>
<feature type="domain" description="Sulfotransferase" evidence="5">
    <location>
        <begin position="433"/>
        <end position="462"/>
    </location>
</feature>
<gene>
    <name evidence="6" type="ORF">F0562_000122</name>
</gene>
<dbReference type="PANTHER" id="PTHR11783">
    <property type="entry name" value="SULFOTRANSFERASE SULT"/>
    <property type="match status" value="1"/>
</dbReference>
<evidence type="ECO:0000256" key="4">
    <source>
        <dbReference type="SAM" id="MobiDB-lite"/>
    </source>
</evidence>
<evidence type="ECO:0000256" key="3">
    <source>
        <dbReference type="RuleBase" id="RU361155"/>
    </source>
</evidence>
<dbReference type="AlphaFoldDB" id="A0A5J5BZK9"/>
<dbReference type="InterPro" id="IPR027417">
    <property type="entry name" value="P-loop_NTPase"/>
</dbReference>
<dbReference type="InterPro" id="IPR000863">
    <property type="entry name" value="Sulfotransferase_dom"/>
</dbReference>
<protein>
    <recommendedName>
        <fullName evidence="3">Sulfotransferase</fullName>
        <ecNumber evidence="3">2.8.2.-</ecNumber>
    </recommendedName>
</protein>
<keyword evidence="7" id="KW-1185">Reference proteome</keyword>
<organism evidence="6 7">
    <name type="scientific">Nyssa sinensis</name>
    <dbReference type="NCBI Taxonomy" id="561372"/>
    <lineage>
        <taxon>Eukaryota</taxon>
        <taxon>Viridiplantae</taxon>
        <taxon>Streptophyta</taxon>
        <taxon>Embryophyta</taxon>
        <taxon>Tracheophyta</taxon>
        <taxon>Spermatophyta</taxon>
        <taxon>Magnoliopsida</taxon>
        <taxon>eudicotyledons</taxon>
        <taxon>Gunneridae</taxon>
        <taxon>Pentapetalae</taxon>
        <taxon>asterids</taxon>
        <taxon>Cornales</taxon>
        <taxon>Nyssaceae</taxon>
        <taxon>Nyssa</taxon>
    </lineage>
</organism>
<proteinExistence type="inferred from homology"/>
<dbReference type="OrthoDB" id="205623at2759"/>
<evidence type="ECO:0000256" key="1">
    <source>
        <dbReference type="ARBA" id="ARBA00005771"/>
    </source>
</evidence>
<name>A0A5J5BZK9_9ASTE</name>
<dbReference type="Gene3D" id="3.40.50.300">
    <property type="entry name" value="P-loop containing nucleotide triphosphate hydrolases"/>
    <property type="match status" value="3"/>
</dbReference>